<dbReference type="InterPro" id="IPR018365">
    <property type="entry name" value="Cell_cycle_FtsW-rel_CS"/>
</dbReference>
<comment type="catalytic activity">
    <reaction evidence="8">
        <text>[GlcNAc-(1-&gt;4)-Mur2Ac(oyl-L-Ala-gamma-D-Glu-L-Lys-D-Ala-D-Ala)](n)-di-trans,octa-cis-undecaprenyl diphosphate + beta-D-GlcNAc-(1-&gt;4)-Mur2Ac(oyl-L-Ala-gamma-D-Glu-L-Lys-D-Ala-D-Ala)-di-trans,octa-cis-undecaprenyl diphosphate = [GlcNAc-(1-&gt;4)-Mur2Ac(oyl-L-Ala-gamma-D-Glu-L-Lys-D-Ala-D-Ala)](n+1)-di-trans,octa-cis-undecaprenyl diphosphate + di-trans,octa-cis-undecaprenyl diphosphate + H(+)</text>
        <dbReference type="Rhea" id="RHEA:23708"/>
        <dbReference type="Rhea" id="RHEA-COMP:9602"/>
        <dbReference type="Rhea" id="RHEA-COMP:9603"/>
        <dbReference type="ChEBI" id="CHEBI:15378"/>
        <dbReference type="ChEBI" id="CHEBI:58405"/>
        <dbReference type="ChEBI" id="CHEBI:60033"/>
        <dbReference type="ChEBI" id="CHEBI:78435"/>
        <dbReference type="EC" id="2.4.99.28"/>
    </reaction>
</comment>
<dbReference type="GO" id="GO:0032153">
    <property type="term" value="C:cell division site"/>
    <property type="evidence" value="ECO:0007669"/>
    <property type="project" value="TreeGrafter"/>
</dbReference>
<comment type="subcellular location">
    <subcellularLocation>
        <location evidence="1">Membrane</location>
        <topology evidence="1">Multi-pass membrane protein</topology>
    </subcellularLocation>
</comment>
<evidence type="ECO:0000256" key="6">
    <source>
        <dbReference type="ARBA" id="ARBA00023136"/>
    </source>
</evidence>
<dbReference type="GO" id="GO:0008360">
    <property type="term" value="P:regulation of cell shape"/>
    <property type="evidence" value="ECO:0007669"/>
    <property type="project" value="UniProtKB-KW"/>
</dbReference>
<feature type="transmembrane region" description="Helical" evidence="9">
    <location>
        <begin position="323"/>
        <end position="341"/>
    </location>
</feature>
<dbReference type="PANTHER" id="PTHR30474">
    <property type="entry name" value="CELL CYCLE PROTEIN"/>
    <property type="match status" value="1"/>
</dbReference>
<name>A0A418KPH1_9ACTN</name>
<comment type="pathway">
    <text evidence="2">Cell wall biogenesis; peptidoglycan biosynthesis.</text>
</comment>
<feature type="transmembrane region" description="Helical" evidence="9">
    <location>
        <begin position="257"/>
        <end position="274"/>
    </location>
</feature>
<evidence type="ECO:0000313" key="11">
    <source>
        <dbReference type="Proteomes" id="UP000284057"/>
    </source>
</evidence>
<sequence length="374" mass="38898">MGALLVWSATHARQLSAGGDPNAYLYRHLASLAIGLALAGIVTRFDYRQLRIHGPVVYLAAVVGLLLVLSPLGRTVNGSHSWIDLGGGFSLQPSEPAKVALCVSLALLLTERRASGDGFRSGDVPHTLGLAAVPIGLVMLQPDLGSAMVLTVIVAGILVIAAVPVRWLTGLALTAAAGAVAVVRLGLLDQYQIDRFAAFANPDLDPLGAGYTTEQARIAIGSGGLTGQGLFHGTQTSGQFVPEQHTDFIFTVAGEELGFAGAAVLLLLFTTLIYRTCVIAARADDLFGALMAGGIGCWFAFQTFVNIGMTLGIMPVTGIPLPFVSYGGSAMLANLTAVGLLQSVRLHQRVATPQSGELLTADAVTALPRRHRAG</sequence>
<dbReference type="InterPro" id="IPR001182">
    <property type="entry name" value="FtsW/RodA"/>
</dbReference>
<evidence type="ECO:0000256" key="7">
    <source>
        <dbReference type="ARBA" id="ARBA00044770"/>
    </source>
</evidence>
<dbReference type="Pfam" id="PF01098">
    <property type="entry name" value="FTSW_RODA_SPOVE"/>
    <property type="match status" value="1"/>
</dbReference>
<keyword evidence="4" id="KW-0133">Cell shape</keyword>
<comment type="caution">
    <text evidence="10">The sequence shown here is derived from an EMBL/GenBank/DDBJ whole genome shotgun (WGS) entry which is preliminary data.</text>
</comment>
<proteinExistence type="predicted"/>
<dbReference type="GO" id="GO:0051301">
    <property type="term" value="P:cell division"/>
    <property type="evidence" value="ECO:0007669"/>
    <property type="project" value="InterPro"/>
</dbReference>
<evidence type="ECO:0000256" key="4">
    <source>
        <dbReference type="ARBA" id="ARBA00022960"/>
    </source>
</evidence>
<reference evidence="10 11" key="1">
    <citation type="submission" date="2018-09" db="EMBL/GenBank/DDBJ databases">
        <title>Isolation, diversity and antifungal activity of actinobacteria from wheat.</title>
        <authorList>
            <person name="Han C."/>
        </authorList>
    </citation>
    <scope>NUCLEOTIDE SEQUENCE [LARGE SCALE GENOMIC DNA]</scope>
    <source>
        <strain evidence="10 11">NEAU-YY265</strain>
    </source>
</reference>
<dbReference type="OrthoDB" id="9768187at2"/>
<evidence type="ECO:0000313" key="10">
    <source>
        <dbReference type="EMBL" id="RIQ21095.1"/>
    </source>
</evidence>
<dbReference type="GO" id="GO:0008955">
    <property type="term" value="F:peptidoglycan glycosyltransferase activity"/>
    <property type="evidence" value="ECO:0007669"/>
    <property type="project" value="UniProtKB-EC"/>
</dbReference>
<keyword evidence="6 9" id="KW-0472">Membrane</keyword>
<dbReference type="GO" id="GO:0005886">
    <property type="term" value="C:plasma membrane"/>
    <property type="evidence" value="ECO:0007669"/>
    <property type="project" value="TreeGrafter"/>
</dbReference>
<keyword evidence="11" id="KW-1185">Reference proteome</keyword>
<organism evidence="10 11">
    <name type="scientific">Jiangella rhizosphaerae</name>
    <dbReference type="NCBI Taxonomy" id="2293569"/>
    <lineage>
        <taxon>Bacteria</taxon>
        <taxon>Bacillati</taxon>
        <taxon>Actinomycetota</taxon>
        <taxon>Actinomycetes</taxon>
        <taxon>Jiangellales</taxon>
        <taxon>Jiangellaceae</taxon>
        <taxon>Jiangella</taxon>
    </lineage>
</organism>
<feature type="transmembrane region" description="Helical" evidence="9">
    <location>
        <begin position="55"/>
        <end position="73"/>
    </location>
</feature>
<evidence type="ECO:0000256" key="2">
    <source>
        <dbReference type="ARBA" id="ARBA00004752"/>
    </source>
</evidence>
<dbReference type="InterPro" id="IPR011923">
    <property type="entry name" value="RodA/MrdB"/>
</dbReference>
<dbReference type="EMBL" id="QUAL01000154">
    <property type="protein sequence ID" value="RIQ21095.1"/>
    <property type="molecule type" value="Genomic_DNA"/>
</dbReference>
<feature type="transmembrane region" description="Helical" evidence="9">
    <location>
        <begin position="170"/>
        <end position="187"/>
    </location>
</feature>
<evidence type="ECO:0000256" key="9">
    <source>
        <dbReference type="SAM" id="Phobius"/>
    </source>
</evidence>
<dbReference type="EC" id="2.4.99.28" evidence="7"/>
<evidence type="ECO:0000256" key="8">
    <source>
        <dbReference type="ARBA" id="ARBA00049902"/>
    </source>
</evidence>
<dbReference type="AlphaFoldDB" id="A0A418KPH1"/>
<feature type="transmembrane region" description="Helical" evidence="9">
    <location>
        <begin position="144"/>
        <end position="163"/>
    </location>
</feature>
<dbReference type="GO" id="GO:0015648">
    <property type="term" value="F:lipid-linked peptidoglycan transporter activity"/>
    <property type="evidence" value="ECO:0007669"/>
    <property type="project" value="TreeGrafter"/>
</dbReference>
<dbReference type="Proteomes" id="UP000284057">
    <property type="component" value="Unassembled WGS sequence"/>
</dbReference>
<keyword evidence="5 9" id="KW-1133">Transmembrane helix</keyword>
<feature type="transmembrane region" description="Helical" evidence="9">
    <location>
        <begin position="24"/>
        <end position="43"/>
    </location>
</feature>
<evidence type="ECO:0000256" key="1">
    <source>
        <dbReference type="ARBA" id="ARBA00004141"/>
    </source>
</evidence>
<dbReference type="PROSITE" id="PS00428">
    <property type="entry name" value="FTSW_RODA_SPOVE"/>
    <property type="match status" value="1"/>
</dbReference>
<evidence type="ECO:0000256" key="5">
    <source>
        <dbReference type="ARBA" id="ARBA00022989"/>
    </source>
</evidence>
<evidence type="ECO:0000256" key="3">
    <source>
        <dbReference type="ARBA" id="ARBA00022692"/>
    </source>
</evidence>
<protein>
    <recommendedName>
        <fullName evidence="7">peptidoglycan glycosyltransferase</fullName>
        <ecNumber evidence="7">2.4.99.28</ecNumber>
    </recommendedName>
</protein>
<keyword evidence="3 9" id="KW-0812">Transmembrane</keyword>
<dbReference type="PANTHER" id="PTHR30474:SF14">
    <property type="entry name" value="CELL CYCLE PROTEIN"/>
    <property type="match status" value="1"/>
</dbReference>
<dbReference type="NCBIfam" id="TIGR02210">
    <property type="entry name" value="rodA_shape"/>
    <property type="match status" value="1"/>
</dbReference>
<accession>A0A418KPH1</accession>
<gene>
    <name evidence="10" type="primary">rodA</name>
    <name evidence="10" type="ORF">DY240_16025</name>
</gene>
<feature type="transmembrane region" description="Helical" evidence="9">
    <location>
        <begin position="286"/>
        <end position="311"/>
    </location>
</feature>